<dbReference type="InterPro" id="IPR032675">
    <property type="entry name" value="LRR_dom_sf"/>
</dbReference>
<dbReference type="OrthoDB" id="2757112at2759"/>
<dbReference type="EMBL" id="MNAD01001306">
    <property type="protein sequence ID" value="OJT06478.1"/>
    <property type="molecule type" value="Genomic_DNA"/>
</dbReference>
<dbReference type="AlphaFoldDB" id="A0A1M2VFZ5"/>
<name>A0A1M2VFZ5_TRAPU</name>
<dbReference type="Proteomes" id="UP000184267">
    <property type="component" value="Unassembled WGS sequence"/>
</dbReference>
<keyword evidence="2" id="KW-1185">Reference proteome</keyword>
<proteinExistence type="predicted"/>
<organism evidence="1 2">
    <name type="scientific">Trametes pubescens</name>
    <name type="common">White-rot fungus</name>
    <dbReference type="NCBI Taxonomy" id="154538"/>
    <lineage>
        <taxon>Eukaryota</taxon>
        <taxon>Fungi</taxon>
        <taxon>Dikarya</taxon>
        <taxon>Basidiomycota</taxon>
        <taxon>Agaricomycotina</taxon>
        <taxon>Agaricomycetes</taxon>
        <taxon>Polyporales</taxon>
        <taxon>Polyporaceae</taxon>
        <taxon>Trametes</taxon>
    </lineage>
</organism>
<dbReference type="Gene3D" id="3.80.10.10">
    <property type="entry name" value="Ribonuclease Inhibitor"/>
    <property type="match status" value="1"/>
</dbReference>
<evidence type="ECO:0008006" key="3">
    <source>
        <dbReference type="Google" id="ProtNLM"/>
    </source>
</evidence>
<dbReference type="SUPFAM" id="SSF52047">
    <property type="entry name" value="RNI-like"/>
    <property type="match status" value="1"/>
</dbReference>
<comment type="caution">
    <text evidence="1">The sequence shown here is derived from an EMBL/GenBank/DDBJ whole genome shotgun (WGS) entry which is preliminary data.</text>
</comment>
<sequence length="538" mass="60709">MSTAHAALQITDILEEIVGQLAPEMEWTDEGQRRGLAAMSRVSQTFHVPANRVLWTRLPSLFPLLLLLPEFDRAYQARLGEHPTEHLPWRLSEPITQENWTRFRARAALVRTLLERGPHWEQGILDEESWSYLTRLSDGAPLLPSLRVLHWWPATTGEDLRLLASPLLRTLALHHILPPEDQSEDRVLLAVRDMFSNTPTLTEFQLINCHGDFFTRIDLTALQKLKAVWHISADTEMQEFPMKWLPQDDELLVLAALPALEHLWIELALDREPDLVGFSSLRTLYIMDNGYDATHFLPRCASPDLRELTIDFSGVSSPVYVESVMGSELPRLCTTIAQRFPQLRCLKVERSEAFIADSPETFLAATQPLLVLRDLTTLSLYFGGGALVLSDAVFDSFAEAWPALTSLTICVRSLSHSATTAPHPATVTLRALRAFSRRCPLLRELHIPHLHVAAEDCKYAGGSEPSSSHRLRTLAVCRAVVADERACALALHHIFPQLDTDASRELYSSSNHSEYADWEQQRRFGTTWSNLLSTVDSI</sequence>
<gene>
    <name evidence="1" type="ORF">TRAPUB_2671</name>
</gene>
<protein>
    <recommendedName>
        <fullName evidence="3">F-box domain-containing protein</fullName>
    </recommendedName>
</protein>
<reference evidence="1 2" key="1">
    <citation type="submission" date="2016-10" db="EMBL/GenBank/DDBJ databases">
        <title>Genome sequence of the basidiomycete white-rot fungus Trametes pubescens.</title>
        <authorList>
            <person name="Makela M.R."/>
            <person name="Granchi Z."/>
            <person name="Peng M."/>
            <person name="De Vries R.P."/>
            <person name="Grigoriev I."/>
            <person name="Riley R."/>
            <person name="Hilden K."/>
        </authorList>
    </citation>
    <scope>NUCLEOTIDE SEQUENCE [LARGE SCALE GENOMIC DNA]</scope>
    <source>
        <strain evidence="1 2">FBCC735</strain>
    </source>
</reference>
<dbReference type="OMA" id="VWHISAD"/>
<dbReference type="STRING" id="154538.A0A1M2VFZ5"/>
<accession>A0A1M2VFZ5</accession>
<evidence type="ECO:0000313" key="1">
    <source>
        <dbReference type="EMBL" id="OJT06478.1"/>
    </source>
</evidence>
<evidence type="ECO:0000313" key="2">
    <source>
        <dbReference type="Proteomes" id="UP000184267"/>
    </source>
</evidence>